<evidence type="ECO:0008006" key="9">
    <source>
        <dbReference type="Google" id="ProtNLM"/>
    </source>
</evidence>
<dbReference type="GO" id="GO:0006811">
    <property type="term" value="P:monoatomic ion transport"/>
    <property type="evidence" value="ECO:0007669"/>
    <property type="project" value="UniProtKB-KW"/>
</dbReference>
<dbReference type="Proteomes" id="UP000244069">
    <property type="component" value="Unassembled WGS sequence"/>
</dbReference>
<dbReference type="Gene3D" id="3.40.50.300">
    <property type="entry name" value="P-loop containing nucleotide triphosphate hydrolases"/>
    <property type="match status" value="1"/>
</dbReference>
<evidence type="ECO:0000313" key="7">
    <source>
        <dbReference type="EMBL" id="PTX43933.1"/>
    </source>
</evidence>
<evidence type="ECO:0000256" key="3">
    <source>
        <dbReference type="ARBA" id="ARBA00022475"/>
    </source>
</evidence>
<comment type="subcellular location">
    <subcellularLocation>
        <location evidence="1">Cell membrane</location>
        <topology evidence="1">Peripheral membrane protein</topology>
    </subcellularLocation>
</comment>
<keyword evidence="4" id="KW-0406">Ion transport</keyword>
<keyword evidence="2" id="KW-0813">Transport</keyword>
<evidence type="ECO:0000256" key="6">
    <source>
        <dbReference type="SAM" id="MobiDB-lite"/>
    </source>
</evidence>
<gene>
    <name evidence="7" type="ORF">C8N44_12331</name>
</gene>
<accession>A0A2T6AJD4</accession>
<keyword evidence="8" id="KW-1185">Reference proteome</keyword>
<evidence type="ECO:0000256" key="2">
    <source>
        <dbReference type="ARBA" id="ARBA00022448"/>
    </source>
</evidence>
<feature type="region of interest" description="Disordered" evidence="6">
    <location>
        <begin position="87"/>
        <end position="114"/>
    </location>
</feature>
<evidence type="ECO:0000313" key="8">
    <source>
        <dbReference type="Proteomes" id="UP000244069"/>
    </source>
</evidence>
<dbReference type="RefSeq" id="WP_107977897.1">
    <property type="nucleotide sequence ID" value="NZ_BMEZ01000023.1"/>
</dbReference>
<dbReference type="AlphaFoldDB" id="A0A2T6AJD4"/>
<reference evidence="7 8" key="1">
    <citation type="submission" date="2018-04" db="EMBL/GenBank/DDBJ databases">
        <title>Genomic Encyclopedia of Archaeal and Bacterial Type Strains, Phase II (KMG-II): from individual species to whole genera.</title>
        <authorList>
            <person name="Goeker M."/>
        </authorList>
    </citation>
    <scope>NUCLEOTIDE SEQUENCE [LARGE SCALE GENOMIC DNA]</scope>
    <source>
        <strain evidence="7 8">DSM 29329</strain>
    </source>
</reference>
<dbReference type="EMBL" id="QBKN01000023">
    <property type="protein sequence ID" value="PTX43933.1"/>
    <property type="molecule type" value="Genomic_DNA"/>
</dbReference>
<evidence type="ECO:0000256" key="4">
    <source>
        <dbReference type="ARBA" id="ARBA00023065"/>
    </source>
</evidence>
<protein>
    <recommendedName>
        <fullName evidence="9">Iron complex transport system ATP-binding protein</fullName>
    </recommendedName>
</protein>
<keyword evidence="5" id="KW-0472">Membrane</keyword>
<dbReference type="InterPro" id="IPR027417">
    <property type="entry name" value="P-loop_NTPase"/>
</dbReference>
<evidence type="ECO:0000256" key="1">
    <source>
        <dbReference type="ARBA" id="ARBA00004202"/>
    </source>
</evidence>
<dbReference type="PANTHER" id="PTHR42771:SF2">
    <property type="entry name" value="IRON(3+)-HYDROXAMATE IMPORT ATP-BINDING PROTEIN FHUC"/>
    <property type="match status" value="1"/>
</dbReference>
<dbReference type="InterPro" id="IPR051535">
    <property type="entry name" value="Siderophore_ABC-ATPase"/>
</dbReference>
<sequence length="114" mass="12579">MLSFNDEIDHPIEVLDLLTDLNREHGTRVVMVLHDLNLAARYVDRIVALATDKIHAAGTQGDILTEETVAEVFSLRTRIIRDPVSDTPMMIPIGRHNRAERDGGHARSAGAGTD</sequence>
<dbReference type="GO" id="GO:0005886">
    <property type="term" value="C:plasma membrane"/>
    <property type="evidence" value="ECO:0007669"/>
    <property type="project" value="UniProtKB-SubCell"/>
</dbReference>
<name>A0A2T6AJD4_9RHOB</name>
<comment type="caution">
    <text evidence="7">The sequence shown here is derived from an EMBL/GenBank/DDBJ whole genome shotgun (WGS) entry which is preliminary data.</text>
</comment>
<dbReference type="PANTHER" id="PTHR42771">
    <property type="entry name" value="IRON(3+)-HYDROXAMATE IMPORT ATP-BINDING PROTEIN FHUC"/>
    <property type="match status" value="1"/>
</dbReference>
<evidence type="ECO:0000256" key="5">
    <source>
        <dbReference type="ARBA" id="ARBA00023136"/>
    </source>
</evidence>
<organism evidence="7 8">
    <name type="scientific">Allosediminivita pacifica</name>
    <dbReference type="NCBI Taxonomy" id="1267769"/>
    <lineage>
        <taxon>Bacteria</taxon>
        <taxon>Pseudomonadati</taxon>
        <taxon>Pseudomonadota</taxon>
        <taxon>Alphaproteobacteria</taxon>
        <taxon>Rhodobacterales</taxon>
        <taxon>Paracoccaceae</taxon>
        <taxon>Allosediminivita</taxon>
    </lineage>
</organism>
<proteinExistence type="predicted"/>
<dbReference type="SUPFAM" id="SSF52540">
    <property type="entry name" value="P-loop containing nucleoside triphosphate hydrolases"/>
    <property type="match status" value="1"/>
</dbReference>
<keyword evidence="3" id="KW-1003">Cell membrane</keyword>
<dbReference type="OrthoDB" id="9805601at2"/>